<dbReference type="OrthoDB" id="1657402at2759"/>
<feature type="domain" description="Beta-galactosidase" evidence="11">
    <location>
        <begin position="379"/>
        <end position="561"/>
    </location>
</feature>
<keyword evidence="13" id="KW-1185">Reference proteome</keyword>
<dbReference type="Pfam" id="PF01301">
    <property type="entry name" value="Glyco_hydro_35"/>
    <property type="match status" value="1"/>
</dbReference>
<keyword evidence="7 8" id="KW-0326">Glycosidase</keyword>
<comment type="catalytic activity">
    <reaction evidence="1 8">
        <text>Hydrolysis of terminal non-reducing beta-D-galactose residues in beta-D-galactosides.</text>
        <dbReference type="EC" id="3.2.1.23"/>
    </reaction>
</comment>
<dbReference type="GO" id="GO:0005975">
    <property type="term" value="P:carbohydrate metabolic process"/>
    <property type="evidence" value="ECO:0007669"/>
    <property type="project" value="InterPro"/>
</dbReference>
<keyword evidence="5 8" id="KW-0378">Hydrolase</keyword>
<protein>
    <recommendedName>
        <fullName evidence="3 8">Beta-galactosidase</fullName>
        <ecNumber evidence="3 8">3.2.1.23</ecNumber>
    </recommendedName>
</protein>
<dbReference type="PROSITE" id="PS01182">
    <property type="entry name" value="GLYCOSYL_HYDROL_F35"/>
    <property type="match status" value="1"/>
</dbReference>
<dbReference type="FunFam" id="3.20.20.80:FF:000040">
    <property type="entry name" value="Beta-galactosidase A"/>
    <property type="match status" value="1"/>
</dbReference>
<evidence type="ECO:0000256" key="3">
    <source>
        <dbReference type="ARBA" id="ARBA00012756"/>
    </source>
</evidence>
<dbReference type="InterPro" id="IPR019801">
    <property type="entry name" value="Glyco_hydro_35_CS"/>
</dbReference>
<dbReference type="InterPro" id="IPR031330">
    <property type="entry name" value="Gly_Hdrlase_35_cat"/>
</dbReference>
<feature type="chain" id="PRO_5025676206" description="Beta-galactosidase" evidence="10">
    <location>
        <begin position="20"/>
        <end position="986"/>
    </location>
</feature>
<dbReference type="PRINTS" id="PR00742">
    <property type="entry name" value="GLHYDRLASE35"/>
</dbReference>
<dbReference type="Pfam" id="PF10435">
    <property type="entry name" value="BetaGal_dom2"/>
    <property type="match status" value="1"/>
</dbReference>
<dbReference type="Pfam" id="PF13363">
    <property type="entry name" value="BetaGal_dom3"/>
    <property type="match status" value="1"/>
</dbReference>
<evidence type="ECO:0000256" key="5">
    <source>
        <dbReference type="ARBA" id="ARBA00022801"/>
    </source>
</evidence>
<dbReference type="InterPro" id="IPR036833">
    <property type="entry name" value="BetaGal_dom3_sf"/>
</dbReference>
<dbReference type="GeneID" id="54483325"/>
<dbReference type="Gene3D" id="2.102.20.10">
    <property type="entry name" value="Beta-galactosidase, domain 2"/>
    <property type="match status" value="1"/>
</dbReference>
<proteinExistence type="inferred from homology"/>
<dbReference type="EC" id="3.2.1.23" evidence="3 8"/>
<evidence type="ECO:0000259" key="11">
    <source>
        <dbReference type="SMART" id="SM01029"/>
    </source>
</evidence>
<feature type="non-terminal residue" evidence="12">
    <location>
        <position position="986"/>
    </location>
</feature>
<evidence type="ECO:0000256" key="10">
    <source>
        <dbReference type="SAM" id="SignalP"/>
    </source>
</evidence>
<evidence type="ECO:0000313" key="13">
    <source>
        <dbReference type="Proteomes" id="UP000799437"/>
    </source>
</evidence>
<dbReference type="Gene3D" id="2.60.120.260">
    <property type="entry name" value="Galactose-binding domain-like"/>
    <property type="match status" value="2"/>
</dbReference>
<organism evidence="12 13">
    <name type="scientific">Pseudovirgaria hyperparasitica</name>
    <dbReference type="NCBI Taxonomy" id="470096"/>
    <lineage>
        <taxon>Eukaryota</taxon>
        <taxon>Fungi</taxon>
        <taxon>Dikarya</taxon>
        <taxon>Ascomycota</taxon>
        <taxon>Pezizomycotina</taxon>
        <taxon>Dothideomycetes</taxon>
        <taxon>Dothideomycetes incertae sedis</taxon>
        <taxon>Acrospermales</taxon>
        <taxon>Acrospermaceae</taxon>
        <taxon>Pseudovirgaria</taxon>
    </lineage>
</organism>
<dbReference type="PANTHER" id="PTHR23421">
    <property type="entry name" value="BETA-GALACTOSIDASE RELATED"/>
    <property type="match status" value="1"/>
</dbReference>
<dbReference type="InterPro" id="IPR037110">
    <property type="entry name" value="Betagal_dom2_sf"/>
</dbReference>
<dbReference type="SUPFAM" id="SSF49785">
    <property type="entry name" value="Galactose-binding domain-like"/>
    <property type="match status" value="2"/>
</dbReference>
<dbReference type="Gene3D" id="3.20.20.80">
    <property type="entry name" value="Glycosidases"/>
    <property type="match status" value="1"/>
</dbReference>
<evidence type="ECO:0000256" key="7">
    <source>
        <dbReference type="ARBA" id="ARBA00023295"/>
    </source>
</evidence>
<keyword evidence="6" id="KW-0325">Glycoprotein</keyword>
<dbReference type="InterPro" id="IPR008979">
    <property type="entry name" value="Galactose-bd-like_sf"/>
</dbReference>
<dbReference type="GO" id="GO:0004565">
    <property type="term" value="F:beta-galactosidase activity"/>
    <property type="evidence" value="ECO:0007669"/>
    <property type="project" value="UniProtKB-EC"/>
</dbReference>
<evidence type="ECO:0000313" key="12">
    <source>
        <dbReference type="EMBL" id="KAF2763002.1"/>
    </source>
</evidence>
<dbReference type="AlphaFoldDB" id="A0A6A6WLF5"/>
<dbReference type="SUPFAM" id="SSF117100">
    <property type="entry name" value="Beta-galactosidase LacA, domain 3"/>
    <property type="match status" value="1"/>
</dbReference>
<keyword evidence="4 10" id="KW-0732">Signal</keyword>
<dbReference type="InterPro" id="IPR025972">
    <property type="entry name" value="BetaGal_dom3"/>
</dbReference>
<sequence length="986" mass="107466">MYLHSFLAVLQGLLIAAYATDNGYQKVVTWDSDSLLINDERVFIFSGEFHYQRLPVPELWLDVFQKFKANGLNTVSIYFFWSYHSPSRGVYDFESPGKDVQHLLDLAKQSGLYVIARPGPYCNAETSAGGYALWTTNGSGGKYRTNDENYRLAWSEWVAAIGPILERNQITNGGPIILTQIENEFQETSYNANSSAVLYMEQLKTAFREQGIVVPLTHNEKGMRAVSWSTDYNNVGGAVDVYGLDSYPGGLGCSDNLDTGFNLVRTYHQWFSNYSFTQPSYLAEFEGGYFQPWGGKVYDDCLAEHSTEFADVYYKSVIGQKTTLFNIYMAYGGTNWGSSAAPVVFTSYDYSAPLRETREIQDKFKHTRLISLFTRVSKDLLSTVMESNGTGNAVNTTAIFTWVLRNPSTSAGFYLAENNNSKSRATTNFAIQVKTTLGDVAIPSMQLAGRQSRFVVTDYRISSDITFLYSTAEVISYADYETPVVAMYLKQGQVGEFAFKDTYQDLQFDIFGAQTDFNSVKANTTNAYTRFVYTQPAGATIVKFKNGLVVYLLDIPTAYTFFAPVTTINPNPKPADQIFVLGPYLVRSASISGSTVHVVGDVVNDTTIEVFPPSSYIDSISWNGAVLPTIRTSYGALVANIDGIQGHTFDLPTLDSWRVADSLPEADPGYDDTTWTVCDKNTTLSPVKPISYPVLYSTDYGYHSGIKLYRGTFAGPANSLNITVNGGSSTGFSAFLNGVYVGSAAGNASLATTSAVLDLAESATRGRNVVTLVTDYTGHDQLSVGPSGPQNPRGLLSATLSPSNASSITWKIQGNAGGEANIDPIRGPMNEGGLYGERKGWHLPGFNTTTWASGSPVTGLSTAGIAWYSTTFHLDIPSDMDVPLGIALTAPASTLARVQLFVNGYQYGHYVPHIGPQSVFPVPPGILNLRGENLLGLSLWAVGGDGARLEGVRVVEVGGRYGSGFGFGGVDGGRLQPGWEGDRERY</sequence>
<dbReference type="InterPro" id="IPR017853">
    <property type="entry name" value="GH"/>
</dbReference>
<comment type="similarity">
    <text evidence="2 9">Belongs to the glycosyl hydrolase 35 family.</text>
</comment>
<dbReference type="Proteomes" id="UP000799437">
    <property type="component" value="Unassembled WGS sequence"/>
</dbReference>
<evidence type="ECO:0000256" key="2">
    <source>
        <dbReference type="ARBA" id="ARBA00009809"/>
    </source>
</evidence>
<evidence type="ECO:0000256" key="9">
    <source>
        <dbReference type="RuleBase" id="RU003679"/>
    </source>
</evidence>
<dbReference type="SMART" id="SM01029">
    <property type="entry name" value="BetaGal_dom2"/>
    <property type="match status" value="1"/>
</dbReference>
<evidence type="ECO:0000256" key="8">
    <source>
        <dbReference type="RuleBase" id="RU000675"/>
    </source>
</evidence>
<feature type="signal peptide" evidence="10">
    <location>
        <begin position="1"/>
        <end position="19"/>
    </location>
</feature>
<dbReference type="RefSeq" id="XP_033605453.1">
    <property type="nucleotide sequence ID" value="XM_033742271.1"/>
</dbReference>
<dbReference type="SUPFAM" id="SSF51445">
    <property type="entry name" value="(Trans)glycosidases"/>
    <property type="match status" value="1"/>
</dbReference>
<reference evidence="12" key="1">
    <citation type="journal article" date="2020" name="Stud. Mycol.">
        <title>101 Dothideomycetes genomes: a test case for predicting lifestyles and emergence of pathogens.</title>
        <authorList>
            <person name="Haridas S."/>
            <person name="Albert R."/>
            <person name="Binder M."/>
            <person name="Bloem J."/>
            <person name="Labutti K."/>
            <person name="Salamov A."/>
            <person name="Andreopoulos B."/>
            <person name="Baker S."/>
            <person name="Barry K."/>
            <person name="Bills G."/>
            <person name="Bluhm B."/>
            <person name="Cannon C."/>
            <person name="Castanera R."/>
            <person name="Culley D."/>
            <person name="Daum C."/>
            <person name="Ezra D."/>
            <person name="Gonzalez J."/>
            <person name="Henrissat B."/>
            <person name="Kuo A."/>
            <person name="Liang C."/>
            <person name="Lipzen A."/>
            <person name="Lutzoni F."/>
            <person name="Magnuson J."/>
            <person name="Mondo S."/>
            <person name="Nolan M."/>
            <person name="Ohm R."/>
            <person name="Pangilinan J."/>
            <person name="Park H.-J."/>
            <person name="Ramirez L."/>
            <person name="Alfaro M."/>
            <person name="Sun H."/>
            <person name="Tritt A."/>
            <person name="Yoshinaga Y."/>
            <person name="Zwiers L.-H."/>
            <person name="Turgeon B."/>
            <person name="Goodwin S."/>
            <person name="Spatafora J."/>
            <person name="Crous P."/>
            <person name="Grigoriev I."/>
        </authorList>
    </citation>
    <scope>NUCLEOTIDE SEQUENCE</scope>
    <source>
        <strain evidence="12">CBS 121739</strain>
    </source>
</reference>
<name>A0A6A6WLF5_9PEZI</name>
<accession>A0A6A6WLF5</accession>
<dbReference type="EMBL" id="ML996565">
    <property type="protein sequence ID" value="KAF2763002.1"/>
    <property type="molecule type" value="Genomic_DNA"/>
</dbReference>
<dbReference type="SUPFAM" id="SSF51011">
    <property type="entry name" value="Glycosyl hydrolase domain"/>
    <property type="match status" value="1"/>
</dbReference>
<evidence type="ECO:0000256" key="1">
    <source>
        <dbReference type="ARBA" id="ARBA00001412"/>
    </source>
</evidence>
<dbReference type="Gene3D" id="2.60.390.10">
    <property type="entry name" value="Beta-galactosidase, domain 3"/>
    <property type="match status" value="1"/>
</dbReference>
<evidence type="ECO:0000256" key="4">
    <source>
        <dbReference type="ARBA" id="ARBA00022729"/>
    </source>
</evidence>
<dbReference type="Pfam" id="PF13364">
    <property type="entry name" value="BetaGal_ABD2"/>
    <property type="match status" value="2"/>
</dbReference>
<dbReference type="InterPro" id="IPR018954">
    <property type="entry name" value="Betagal_dom2"/>
</dbReference>
<gene>
    <name evidence="12" type="ORF">EJ05DRAFT_447462</name>
</gene>
<dbReference type="InterPro" id="IPR001944">
    <property type="entry name" value="Glycoside_Hdrlase_35"/>
</dbReference>
<evidence type="ECO:0000256" key="6">
    <source>
        <dbReference type="ARBA" id="ARBA00023180"/>
    </source>
</evidence>
<dbReference type="InterPro" id="IPR025300">
    <property type="entry name" value="BetaGal_jelly_roll_dom"/>
</dbReference>